<dbReference type="Proteomes" id="UP000266841">
    <property type="component" value="Unassembled WGS sequence"/>
</dbReference>
<reference evidence="2 3" key="1">
    <citation type="journal article" date="2012" name="Genome Biol.">
        <title>Genome and low-iron response of an oceanic diatom adapted to chronic iron limitation.</title>
        <authorList>
            <person name="Lommer M."/>
            <person name="Specht M."/>
            <person name="Roy A.S."/>
            <person name="Kraemer L."/>
            <person name="Andreson R."/>
            <person name="Gutowska M.A."/>
            <person name="Wolf J."/>
            <person name="Bergner S.V."/>
            <person name="Schilhabel M.B."/>
            <person name="Klostermeier U.C."/>
            <person name="Beiko R.G."/>
            <person name="Rosenstiel P."/>
            <person name="Hippler M."/>
            <person name="Laroche J."/>
        </authorList>
    </citation>
    <scope>NUCLEOTIDE SEQUENCE [LARGE SCALE GENOMIC DNA]</scope>
    <source>
        <strain evidence="2 3">CCMP1005</strain>
    </source>
</reference>
<sequence>MTDHAKHDLVYPPRRTRRTLAGGTAGGGDGISAARRWDEERARGATLPVELPPSRLRLGLRGQMPVAERSPRNKEVEVCHGSRGRWAAATVHRKTPEASAEDGTLPGQVRIVKRHCSPRPALVPSPPFPNNDRVTHVNWRTATLRTRARVRRNNHPKDRDRISGCAEKNGFSSAPLGDSPRWM</sequence>
<comment type="caution">
    <text evidence="2">The sequence shown here is derived from an EMBL/GenBank/DDBJ whole genome shotgun (WGS) entry which is preliminary data.</text>
</comment>
<protein>
    <submittedName>
        <fullName evidence="2">Uncharacterized protein</fullName>
    </submittedName>
</protein>
<dbReference type="EMBL" id="AGNL01048106">
    <property type="protein sequence ID" value="EJK45960.1"/>
    <property type="molecule type" value="Genomic_DNA"/>
</dbReference>
<evidence type="ECO:0000256" key="1">
    <source>
        <dbReference type="SAM" id="MobiDB-lite"/>
    </source>
</evidence>
<evidence type="ECO:0000313" key="2">
    <source>
        <dbReference type="EMBL" id="EJK45960.1"/>
    </source>
</evidence>
<name>K0R1U3_THAOC</name>
<dbReference type="AlphaFoldDB" id="K0R1U3"/>
<organism evidence="2 3">
    <name type="scientific">Thalassiosira oceanica</name>
    <name type="common">Marine diatom</name>
    <dbReference type="NCBI Taxonomy" id="159749"/>
    <lineage>
        <taxon>Eukaryota</taxon>
        <taxon>Sar</taxon>
        <taxon>Stramenopiles</taxon>
        <taxon>Ochrophyta</taxon>
        <taxon>Bacillariophyta</taxon>
        <taxon>Coscinodiscophyceae</taxon>
        <taxon>Thalassiosirophycidae</taxon>
        <taxon>Thalassiosirales</taxon>
        <taxon>Thalassiosiraceae</taxon>
        <taxon>Thalassiosira</taxon>
    </lineage>
</organism>
<keyword evidence="3" id="KW-1185">Reference proteome</keyword>
<evidence type="ECO:0000313" key="3">
    <source>
        <dbReference type="Proteomes" id="UP000266841"/>
    </source>
</evidence>
<feature type="region of interest" description="Disordered" evidence="1">
    <location>
        <begin position="148"/>
        <end position="183"/>
    </location>
</feature>
<proteinExistence type="predicted"/>
<gene>
    <name evidence="2" type="ORF">THAOC_35400</name>
</gene>
<feature type="region of interest" description="Disordered" evidence="1">
    <location>
        <begin position="1"/>
        <end position="32"/>
    </location>
</feature>
<accession>K0R1U3</accession>